<evidence type="ECO:0000259" key="5">
    <source>
        <dbReference type="PROSITE" id="PS50931"/>
    </source>
</evidence>
<dbReference type="InterPro" id="IPR036388">
    <property type="entry name" value="WH-like_DNA-bd_sf"/>
</dbReference>
<dbReference type="RefSeq" id="WP_150690647.1">
    <property type="nucleotide sequence ID" value="NZ_CABPSJ010000003.1"/>
</dbReference>
<dbReference type="CDD" id="cd08432">
    <property type="entry name" value="PBP2_GcdR_TrpI_HvrB_AmpR_like"/>
    <property type="match status" value="1"/>
</dbReference>
<proteinExistence type="inferred from homology"/>
<dbReference type="InterPro" id="IPR000847">
    <property type="entry name" value="LysR_HTH_N"/>
</dbReference>
<gene>
    <name evidence="6" type="primary">gcvA_10</name>
    <name evidence="6" type="ORF">PCO31110_02751</name>
</gene>
<dbReference type="InterPro" id="IPR005119">
    <property type="entry name" value="LysR_subst-bd"/>
</dbReference>
<comment type="similarity">
    <text evidence="1">Belongs to the LysR transcriptional regulatory family.</text>
</comment>
<evidence type="ECO:0000256" key="3">
    <source>
        <dbReference type="ARBA" id="ARBA00023125"/>
    </source>
</evidence>
<dbReference type="GO" id="GO:0043565">
    <property type="term" value="F:sequence-specific DNA binding"/>
    <property type="evidence" value="ECO:0007669"/>
    <property type="project" value="TreeGrafter"/>
</dbReference>
<dbReference type="PANTHER" id="PTHR30537">
    <property type="entry name" value="HTH-TYPE TRANSCRIPTIONAL REGULATOR"/>
    <property type="match status" value="1"/>
</dbReference>
<keyword evidence="3" id="KW-0238">DNA-binding</keyword>
<sequence>MAQRLPPLLALRAFEAAGRLLSFTLAADELHLTQGAISRQVRQLEEFLRQKLFIRLTRRIELTDAGRDYLESVQLALGVVENATRRCLRDKHRILTIDVLPTLASYWLMPRLARFTKMHSDIEVRLVSSIEPANLQNKEIDIAIRVGRLPGKRYNPSCPRIDLVMTDHWRGLDAWPLFEDTLVPVMSRHLAAQMSPVVEPLDLLKFRLINNATRKNAWTDWFACHGISPLPSLNMVDYGHFFMALQAAREGEGVALVPSIIYESLDDREHLCSPIQTRVPSAGEYYLLMRETGQHDPAVVAMRDWLLEEALRRPEHPGETLVESVPIILRAEAGRMGQVV</sequence>
<dbReference type="PRINTS" id="PR00039">
    <property type="entry name" value="HTHLYSR"/>
</dbReference>
<protein>
    <submittedName>
        <fullName evidence="6">Glycine cleavage system transcriptional activator</fullName>
    </submittedName>
</protein>
<dbReference type="InterPro" id="IPR036390">
    <property type="entry name" value="WH_DNA-bd_sf"/>
</dbReference>
<keyword evidence="4" id="KW-0804">Transcription</keyword>
<dbReference type="Gene3D" id="1.10.10.10">
    <property type="entry name" value="Winged helix-like DNA-binding domain superfamily/Winged helix DNA-binding domain"/>
    <property type="match status" value="1"/>
</dbReference>
<dbReference type="Gene3D" id="3.40.190.10">
    <property type="entry name" value="Periplasmic binding protein-like II"/>
    <property type="match status" value="2"/>
</dbReference>
<dbReference type="PROSITE" id="PS50931">
    <property type="entry name" value="HTH_LYSR"/>
    <property type="match status" value="1"/>
</dbReference>
<evidence type="ECO:0000256" key="1">
    <source>
        <dbReference type="ARBA" id="ARBA00009437"/>
    </source>
</evidence>
<dbReference type="InterPro" id="IPR058163">
    <property type="entry name" value="LysR-type_TF_proteobact-type"/>
</dbReference>
<organism evidence="6 7">
    <name type="scientific">Pandoraea communis</name>
    <dbReference type="NCBI Taxonomy" id="2508297"/>
    <lineage>
        <taxon>Bacteria</taxon>
        <taxon>Pseudomonadati</taxon>
        <taxon>Pseudomonadota</taxon>
        <taxon>Betaproteobacteria</taxon>
        <taxon>Burkholderiales</taxon>
        <taxon>Burkholderiaceae</taxon>
        <taxon>Pandoraea</taxon>
    </lineage>
</organism>
<dbReference type="PANTHER" id="PTHR30537:SF74">
    <property type="entry name" value="HTH-TYPE TRANSCRIPTIONAL REGULATOR TRPI"/>
    <property type="match status" value="1"/>
</dbReference>
<dbReference type="SUPFAM" id="SSF46785">
    <property type="entry name" value="Winged helix' DNA-binding domain"/>
    <property type="match status" value="1"/>
</dbReference>
<evidence type="ECO:0000256" key="4">
    <source>
        <dbReference type="ARBA" id="ARBA00023163"/>
    </source>
</evidence>
<evidence type="ECO:0000313" key="6">
    <source>
        <dbReference type="EMBL" id="VVE12787.1"/>
    </source>
</evidence>
<evidence type="ECO:0000313" key="7">
    <source>
        <dbReference type="Proteomes" id="UP000337189"/>
    </source>
</evidence>
<dbReference type="SUPFAM" id="SSF53850">
    <property type="entry name" value="Periplasmic binding protein-like II"/>
    <property type="match status" value="1"/>
</dbReference>
<accession>A0A5E4VKA6</accession>
<dbReference type="Proteomes" id="UP000337189">
    <property type="component" value="Unassembled WGS sequence"/>
</dbReference>
<reference evidence="6 7" key="1">
    <citation type="submission" date="2019-08" db="EMBL/GenBank/DDBJ databases">
        <authorList>
            <person name="Peeters C."/>
        </authorList>
    </citation>
    <scope>NUCLEOTIDE SEQUENCE [LARGE SCALE GENOMIC DNA]</scope>
    <source>
        <strain evidence="6 7">LMG 31110</strain>
    </source>
</reference>
<dbReference type="EMBL" id="CABPSJ010000003">
    <property type="protein sequence ID" value="VVE12787.1"/>
    <property type="molecule type" value="Genomic_DNA"/>
</dbReference>
<dbReference type="GO" id="GO:0006351">
    <property type="term" value="P:DNA-templated transcription"/>
    <property type="evidence" value="ECO:0007669"/>
    <property type="project" value="TreeGrafter"/>
</dbReference>
<dbReference type="Pfam" id="PF03466">
    <property type="entry name" value="LysR_substrate"/>
    <property type="match status" value="1"/>
</dbReference>
<dbReference type="Pfam" id="PF00126">
    <property type="entry name" value="HTH_1"/>
    <property type="match status" value="1"/>
</dbReference>
<name>A0A5E4VKA6_9BURK</name>
<evidence type="ECO:0000256" key="2">
    <source>
        <dbReference type="ARBA" id="ARBA00023015"/>
    </source>
</evidence>
<dbReference type="GO" id="GO:0003700">
    <property type="term" value="F:DNA-binding transcription factor activity"/>
    <property type="evidence" value="ECO:0007669"/>
    <property type="project" value="InterPro"/>
</dbReference>
<feature type="domain" description="HTH lysR-type" evidence="5">
    <location>
        <begin position="6"/>
        <end position="63"/>
    </location>
</feature>
<dbReference type="OrthoDB" id="9178397at2"/>
<dbReference type="AlphaFoldDB" id="A0A5E4VKA6"/>
<keyword evidence="2" id="KW-0805">Transcription regulation</keyword>